<dbReference type="HOGENOM" id="CLU_845270_0_0_1"/>
<dbReference type="Bgee" id="WBGene00022586">
    <property type="expression patterns" value="Expressed in germ line (C elegans) and 4 other cell types or tissues"/>
</dbReference>
<dbReference type="Proteomes" id="UP000001940">
    <property type="component" value="Chromosome I"/>
</dbReference>
<proteinExistence type="predicted"/>
<dbReference type="AGR" id="WB:WBGene00022586"/>
<dbReference type="InParanoid" id="H2L0E4"/>
<dbReference type="CTD" id="172336"/>
<evidence type="ECO:0000313" key="3">
    <source>
        <dbReference type="WormBase" id="ZC308.4a"/>
    </source>
</evidence>
<protein>
    <submittedName>
        <fullName evidence="1">F-box domain-containing protein</fullName>
    </submittedName>
</protein>
<dbReference type="OMA" id="HVHIVET"/>
<dbReference type="FunCoup" id="H2L0E4">
    <property type="interactions" value="1511"/>
</dbReference>
<dbReference type="GeneID" id="172336"/>
<dbReference type="ExpressionAtlas" id="H2L0E4">
    <property type="expression patterns" value="baseline and differential"/>
</dbReference>
<dbReference type="eggNOG" id="ENOG502THFW">
    <property type="taxonomic scope" value="Eukaryota"/>
</dbReference>
<gene>
    <name evidence="1" type="ORF">CELE_ZC308.4</name>
    <name evidence="1 3" type="ORF">ZC308.4</name>
</gene>
<dbReference type="WormBase" id="ZC308.4a">
    <property type="protein sequence ID" value="CE15165"/>
    <property type="gene ID" value="WBGene00022586"/>
</dbReference>
<evidence type="ECO:0000313" key="1">
    <source>
        <dbReference type="EMBL" id="CCD72662.1"/>
    </source>
</evidence>
<dbReference type="RefSeq" id="NP_491839.1">
    <property type="nucleotide sequence ID" value="NM_059438.4"/>
</dbReference>
<keyword evidence="2" id="KW-1185">Reference proteome</keyword>
<dbReference type="STRING" id="6239.ZC308.4a.1"/>
<dbReference type="EMBL" id="BX284601">
    <property type="protein sequence ID" value="CCD72662.1"/>
    <property type="molecule type" value="Genomic_DNA"/>
</dbReference>
<dbReference type="PaxDb" id="6239-ZC308.4a"/>
<reference evidence="1 2" key="1">
    <citation type="journal article" date="1998" name="Science">
        <title>Genome sequence of the nematode C. elegans: a platform for investigating biology.</title>
        <authorList>
            <consortium name="The C. elegans sequencing consortium"/>
            <person name="Sulson J.E."/>
            <person name="Waterston R."/>
        </authorList>
    </citation>
    <scope>NUCLEOTIDE SEQUENCE [LARGE SCALE GENOMIC DNA]</scope>
    <source>
        <strain evidence="1 2">Bristol N2</strain>
    </source>
</reference>
<sequence>MTTERVLQYPNLLKIVPYLSYSKRMELSKVSPEFRSIHSRLDYSLKTMSFSQDYGAISEEGPIEVGSGILKVESIEYIFEYDENMDQVKIKCLLAPELVRFSNDKSIIRRYFHYYLAASQRIVQHVKLRESDSPFRNLQSLKIPSISWTLNGAREYPQFINFQNHVFEKLELINYESIVLTETQVKSCKHLVLKKETIYQEYTVGNENSAIRNFYCILSNMKLELVLGLNYVESFILLCNRLLLDTLHIGSSVTAIFIKEPLLNVWRTLLERYEDSRGTFMGSGHRKCAILSTDNNIKVAVFENYFGKDSNGKESFTAIKMNNNVEFDA</sequence>
<evidence type="ECO:0000313" key="2">
    <source>
        <dbReference type="Proteomes" id="UP000001940"/>
    </source>
</evidence>
<name>H2L0E4_CAEEL</name>
<dbReference type="OrthoDB" id="5776268at2759"/>
<accession>H2L0E4</accession>
<dbReference type="AlphaFoldDB" id="H2L0E4"/>
<organism evidence="1 2">
    <name type="scientific">Caenorhabditis elegans</name>
    <dbReference type="NCBI Taxonomy" id="6239"/>
    <lineage>
        <taxon>Eukaryota</taxon>
        <taxon>Metazoa</taxon>
        <taxon>Ecdysozoa</taxon>
        <taxon>Nematoda</taxon>
        <taxon>Chromadorea</taxon>
        <taxon>Rhabditida</taxon>
        <taxon>Rhabditina</taxon>
        <taxon>Rhabditomorpha</taxon>
        <taxon>Rhabditoidea</taxon>
        <taxon>Rhabditidae</taxon>
        <taxon>Peloderinae</taxon>
        <taxon>Caenorhabditis</taxon>
    </lineage>
</organism>